<organism evidence="1">
    <name type="scientific">marine sediment metagenome</name>
    <dbReference type="NCBI Taxonomy" id="412755"/>
    <lineage>
        <taxon>unclassified sequences</taxon>
        <taxon>metagenomes</taxon>
        <taxon>ecological metagenomes</taxon>
    </lineage>
</organism>
<name>X1T563_9ZZZZ</name>
<dbReference type="EMBL" id="BARW01013015">
    <property type="protein sequence ID" value="GAI75169.1"/>
    <property type="molecule type" value="Genomic_DNA"/>
</dbReference>
<sequence length="39" mass="4422">ANKYEAPIQILGKVEGDNLKIGNLIDIEVGRLKKAWERE</sequence>
<evidence type="ECO:0000313" key="1">
    <source>
        <dbReference type="EMBL" id="GAI75169.1"/>
    </source>
</evidence>
<comment type="caution">
    <text evidence="1">The sequence shown here is derived from an EMBL/GenBank/DDBJ whole genome shotgun (WGS) entry which is preliminary data.</text>
</comment>
<protein>
    <submittedName>
        <fullName evidence="1">Uncharacterized protein</fullName>
    </submittedName>
</protein>
<proteinExistence type="predicted"/>
<gene>
    <name evidence="1" type="ORF">S12H4_24139</name>
</gene>
<feature type="non-terminal residue" evidence="1">
    <location>
        <position position="1"/>
    </location>
</feature>
<dbReference type="AlphaFoldDB" id="X1T563"/>
<accession>X1T563</accession>
<reference evidence="1" key="1">
    <citation type="journal article" date="2014" name="Front. Microbiol.">
        <title>High frequency of phylogenetically diverse reductive dehalogenase-homologous genes in deep subseafloor sedimentary metagenomes.</title>
        <authorList>
            <person name="Kawai M."/>
            <person name="Futagami T."/>
            <person name="Toyoda A."/>
            <person name="Takaki Y."/>
            <person name="Nishi S."/>
            <person name="Hori S."/>
            <person name="Arai W."/>
            <person name="Tsubouchi T."/>
            <person name="Morono Y."/>
            <person name="Uchiyama I."/>
            <person name="Ito T."/>
            <person name="Fujiyama A."/>
            <person name="Inagaki F."/>
            <person name="Takami H."/>
        </authorList>
    </citation>
    <scope>NUCLEOTIDE SEQUENCE</scope>
    <source>
        <strain evidence="1">Expedition CK06-06</strain>
    </source>
</reference>